<evidence type="ECO:0000313" key="2">
    <source>
        <dbReference type="Proteomes" id="UP000003963"/>
    </source>
</evidence>
<dbReference type="AlphaFoldDB" id="D9WLF5"/>
<gene>
    <name evidence="1" type="ORF">SSOG_01270</name>
</gene>
<reference evidence="1 2" key="1">
    <citation type="submission" date="2009-02" db="EMBL/GenBank/DDBJ databases">
        <title>Annotation of Streptomyces hygroscopicus strain ATCC 53653.</title>
        <authorList>
            <consortium name="The Broad Institute Genome Sequencing Platform"/>
            <consortium name="Broad Institute Microbial Sequencing Center"/>
            <person name="Fischbach M."/>
            <person name="Godfrey P."/>
            <person name="Ward D."/>
            <person name="Young S."/>
            <person name="Zeng Q."/>
            <person name="Koehrsen M."/>
            <person name="Alvarado L."/>
            <person name="Berlin A.M."/>
            <person name="Bochicchio J."/>
            <person name="Borenstein D."/>
            <person name="Chapman S.B."/>
            <person name="Chen Z."/>
            <person name="Engels R."/>
            <person name="Freedman E."/>
            <person name="Gellesch M."/>
            <person name="Goldberg J."/>
            <person name="Griggs A."/>
            <person name="Gujja S."/>
            <person name="Heilman E.R."/>
            <person name="Heiman D.I."/>
            <person name="Hepburn T.A."/>
            <person name="Howarth C."/>
            <person name="Jen D."/>
            <person name="Larson L."/>
            <person name="Lewis B."/>
            <person name="Mehta T."/>
            <person name="Park D."/>
            <person name="Pearson M."/>
            <person name="Richards J."/>
            <person name="Roberts A."/>
            <person name="Saif S."/>
            <person name="Shea T.D."/>
            <person name="Shenoy N."/>
            <person name="Sisk P."/>
            <person name="Stolte C."/>
            <person name="Sykes S.N."/>
            <person name="Thomson T."/>
            <person name="Walk T."/>
            <person name="White J."/>
            <person name="Yandava C."/>
            <person name="Straight P."/>
            <person name="Clardy J."/>
            <person name="Hung D."/>
            <person name="Kolter R."/>
            <person name="Mekalanos J."/>
            <person name="Walker S."/>
            <person name="Walsh C.T."/>
            <person name="Wieland-Brown L.C."/>
            <person name="Haas B."/>
            <person name="Nusbaum C."/>
            <person name="Birren B."/>
        </authorList>
    </citation>
    <scope>NUCLEOTIDE SEQUENCE [LARGE SCALE GENOMIC DNA]</scope>
    <source>
        <strain evidence="1 2">ATCC 53653</strain>
    </source>
</reference>
<accession>D9WLF5</accession>
<proteinExistence type="predicted"/>
<organism evidence="1 2">
    <name type="scientific">Streptomyces himastatinicus ATCC 53653</name>
    <dbReference type="NCBI Taxonomy" id="457427"/>
    <lineage>
        <taxon>Bacteria</taxon>
        <taxon>Bacillati</taxon>
        <taxon>Actinomycetota</taxon>
        <taxon>Actinomycetes</taxon>
        <taxon>Kitasatosporales</taxon>
        <taxon>Streptomycetaceae</taxon>
        <taxon>Streptomyces</taxon>
        <taxon>Streptomyces violaceusniger group</taxon>
    </lineage>
</organism>
<dbReference type="EMBL" id="GG657754">
    <property type="protein sequence ID" value="EFL21558.1"/>
    <property type="molecule type" value="Genomic_DNA"/>
</dbReference>
<protein>
    <submittedName>
        <fullName evidence="1">Uncharacterized protein</fullName>
    </submittedName>
</protein>
<sequence length="67" mass="7153">MFGESWENVVERGLYVWVGEFGSVDTGAPGADAMRYQLSTATGRPYANPDAAVPRARSARQTCCGPA</sequence>
<name>D9WLF5_9ACTN</name>
<keyword evidence="2" id="KW-1185">Reference proteome</keyword>
<dbReference type="Proteomes" id="UP000003963">
    <property type="component" value="Unassembled WGS sequence"/>
</dbReference>
<evidence type="ECO:0000313" key="1">
    <source>
        <dbReference type="EMBL" id="EFL21558.1"/>
    </source>
</evidence>
<dbReference type="HOGENOM" id="CLU_2810596_0_0_11"/>